<keyword evidence="3" id="KW-1185">Reference proteome</keyword>
<name>A0ABS1SZJ7_9GAMM</name>
<organism evidence="2 3">
    <name type="scientific">Shewanella schlegeliana</name>
    <dbReference type="NCBI Taxonomy" id="190308"/>
    <lineage>
        <taxon>Bacteria</taxon>
        <taxon>Pseudomonadati</taxon>
        <taxon>Pseudomonadota</taxon>
        <taxon>Gammaproteobacteria</taxon>
        <taxon>Alteromonadales</taxon>
        <taxon>Shewanellaceae</taxon>
        <taxon>Shewanella</taxon>
    </lineage>
</organism>
<accession>A0ABS1SZJ7</accession>
<dbReference type="Gene3D" id="3.90.1010.20">
    <property type="match status" value="1"/>
</dbReference>
<gene>
    <name evidence="2" type="ORF">JMA39_12635</name>
</gene>
<feature type="domain" description="FMN-binding" evidence="1">
    <location>
        <begin position="59"/>
        <end position="133"/>
    </location>
</feature>
<dbReference type="Pfam" id="PF04205">
    <property type="entry name" value="FMN_bind"/>
    <property type="match status" value="1"/>
</dbReference>
<sequence>MKKHLKAETMKRIKNFNKTLVSSAVLFATMTLVGCSATSSTAMDQGKYADGIHDVSAKGKKGLITLTVEVKNGHIVDIKTKSHNETESLYLNAERLLSKIVAKNSHEGIDAVSGATFSSNGILEAVNSIPRRDGSQPAYVAVGSKEQSGDEDFKLKWSIQPQLGLLKGDYYYQEARFRQGHMGSVAIVTDSNNAEDVIFAEFNESGRPNYYTRLYQDVPKRMSEYNFSMGKKKGTAWVQSSLTMEKLMVEQDKLTFNLNPDYDPTLRNKLKEPNRLKYAGIDVVAGASNSIQQSMVPLTAKIHAQINGDGTKQRFYQHAEKLIDAKGNWTGITAMLRIVVDSDTKQIVKAHYDEIFADEKAQIKDASLKKFYRQSKYESINYVEPARIGFNVMIDGLNAHLQQGGSLFIIDDLPATGDTGSYAATGFTKRSSSWDNYLKQAEILYQEMRQDGMINEHKKK</sequence>
<comment type="caution">
    <text evidence="2">The sequence shown here is derived from an EMBL/GenBank/DDBJ whole genome shotgun (WGS) entry which is preliminary data.</text>
</comment>
<dbReference type="EMBL" id="JAESVD010000006">
    <property type="protein sequence ID" value="MBL4913962.1"/>
    <property type="molecule type" value="Genomic_DNA"/>
</dbReference>
<reference evidence="2 3" key="1">
    <citation type="submission" date="2021-01" db="EMBL/GenBank/DDBJ databases">
        <title>Genome sequence of Shewanella schlegeliana JCM 11561.</title>
        <authorList>
            <person name="Zhang H."/>
            <person name="Li C."/>
        </authorList>
    </citation>
    <scope>NUCLEOTIDE SEQUENCE [LARGE SCALE GENOMIC DNA]</scope>
    <source>
        <strain evidence="2 3">JCM 11561</strain>
    </source>
</reference>
<proteinExistence type="predicted"/>
<dbReference type="PROSITE" id="PS51257">
    <property type="entry name" value="PROKAR_LIPOPROTEIN"/>
    <property type="match status" value="1"/>
</dbReference>
<dbReference type="InterPro" id="IPR007329">
    <property type="entry name" value="FMN-bd"/>
</dbReference>
<evidence type="ECO:0000313" key="3">
    <source>
        <dbReference type="Proteomes" id="UP000604898"/>
    </source>
</evidence>
<evidence type="ECO:0000313" key="2">
    <source>
        <dbReference type="EMBL" id="MBL4913962.1"/>
    </source>
</evidence>
<protein>
    <submittedName>
        <fullName evidence="2">FMN-binding protein</fullName>
    </submittedName>
</protein>
<evidence type="ECO:0000259" key="1">
    <source>
        <dbReference type="SMART" id="SM00900"/>
    </source>
</evidence>
<dbReference type="Proteomes" id="UP000604898">
    <property type="component" value="Unassembled WGS sequence"/>
</dbReference>
<dbReference type="SMART" id="SM00900">
    <property type="entry name" value="FMN_bind"/>
    <property type="match status" value="1"/>
</dbReference>